<name>A0A1J9S261_9PEZI</name>
<sequence>MSDFPKEQPVPDTHIDTVPPSRSSQERLKDAPTLPNVDASKNDRPSWSTPTSDSNAWVRTNASNVLKPDRDESWQVNGDVWSMNDAILARLHRDDMKQSSLRNESNGRAKKGSNPDAMAPDLISDNLTSKEAHDTEREPVFSDSGYHTGKGTDTASVSSVESSGSSLGLPQDFLQNFVAVFGEILIEQSGAKAWAAYTLAHSSPEVLEKCLHDFLRDYSVGLSAQIVASGLNSLSQRAPHEQDGPIYLNDELIEGATRLIRICGPKIAAYFRFNALKTLETGRPSLSRLGDLMAQPSLFERFSLLGKAIQANGPPDDEREIALGDGDGDTDAELVYAFKVRDSLDSGDPFKNLAKAMRRSLYCDDQEKMSSIRKTVKATIRGFRTTRRCVMCFHKHFRHGIAASMRSAARKSGPFYHALFFVDWNPREFCNFQFAENKTPLREIVTLNGSALYAYPTTCAEYLRLFWPNTHDVLLPQLQIAMESGRSSIIFSDDTFLRVEFKTGVLEIHVHGPEDLLIELAQQVCWLGASLRESSSGSPTTYCEANIANRRLVGIEGPIFDISFTTRPLHSTEAPCWLSLFDNAMIAYKFPIPERENEVGLEISIDILAAIVGARHAVEYDGGLVLKGFSSILFPVKRQEERVQWHLVLGRDPDKRLTYHDALSLSQSNTRALIEEIDLNSLHSTRAIVGWCSATEILLGSEKVNYENIHYSGAKDASQRLSITGGAIGFQQFGAGQIDFKLGAKEGKFHFQRVGGPYKRIISVAEKTPVVLYDTAEKRGWLFSASAVILHIAQTRHYEDPTNDEGEPIKLFSKDTSTCSARERLLQDAGNLLSNSDGYHLKNMILDIWSLLEYLLDQTVRIDTAPGATPKATLRDTLCGFEFKAVVEERSPFRLKSRPIEKTSGGWPALVKDIDALVLFANGFEDLILPLTTATTTAGSATLSTTRSCHPLCHRYRTVPKGLDYLAATVSALIDLYDVTGCPLARNHLTSSSKLQWHVGGEVSSTNNLFGPCTMPSDFRCRCERLSQVVPDTAIGTIVGPSADLNAYAARGAATIFGQSGNLLKSLVGAGQQKSTRFYSQPNAHINAGVTVDGADDAGMDRQRQVLVSAEEEENEEEKEVNDSDSSSQDGSRNSRPSQHSSFTTPTSSYGTGDGGNDEASICVSHESVGAKKRQLKFGECYDKDHVVQDTDEIPDAHFLNPAQPVMRGRSEAPLARKPHVVEVRGQQNHKLRSRSGEENLAAIANGCQKGELDLTHGSVISAPSGMRGRI</sequence>
<gene>
    <name evidence="2" type="ORF">BKCO1_3000164</name>
</gene>
<feature type="region of interest" description="Disordered" evidence="1">
    <location>
        <begin position="1108"/>
        <end position="1156"/>
    </location>
</feature>
<dbReference type="OrthoDB" id="1577640at2759"/>
<feature type="region of interest" description="Disordered" evidence="1">
    <location>
        <begin position="97"/>
        <end position="162"/>
    </location>
</feature>
<feature type="compositionally biased region" description="Low complexity" evidence="1">
    <location>
        <begin position="1124"/>
        <end position="1138"/>
    </location>
</feature>
<feature type="compositionally biased region" description="Polar residues" evidence="1">
    <location>
        <begin position="1139"/>
        <end position="1151"/>
    </location>
</feature>
<dbReference type="AlphaFoldDB" id="A0A1J9S261"/>
<evidence type="ECO:0000256" key="1">
    <source>
        <dbReference type="SAM" id="MobiDB-lite"/>
    </source>
</evidence>
<dbReference type="GeneID" id="31014318"/>
<accession>A0A1J9S261</accession>
<feature type="region of interest" description="Disordered" evidence="1">
    <location>
        <begin position="1"/>
        <end position="55"/>
    </location>
</feature>
<dbReference type="STRING" id="236234.A0A1J9S261"/>
<dbReference type="EMBL" id="MNUE01000003">
    <property type="protein sequence ID" value="OJD39051.1"/>
    <property type="molecule type" value="Genomic_DNA"/>
</dbReference>
<dbReference type="Proteomes" id="UP000183809">
    <property type="component" value="Unassembled WGS sequence"/>
</dbReference>
<reference evidence="2 3" key="1">
    <citation type="submission" date="2016-10" db="EMBL/GenBank/DDBJ databases">
        <title>Proteomics and genomics reveal pathogen-plant mechanisms compatible with a hemibiotrophic lifestyle of Diplodia corticola.</title>
        <authorList>
            <person name="Fernandes I."/>
            <person name="De Jonge R."/>
            <person name="Van De Peer Y."/>
            <person name="Devreese B."/>
            <person name="Alves A."/>
            <person name="Esteves A.C."/>
        </authorList>
    </citation>
    <scope>NUCLEOTIDE SEQUENCE [LARGE SCALE GENOMIC DNA]</scope>
    <source>
        <strain evidence="2 3">CBS 112549</strain>
    </source>
</reference>
<keyword evidence="3" id="KW-1185">Reference proteome</keyword>
<organism evidence="2 3">
    <name type="scientific">Diplodia corticola</name>
    <dbReference type="NCBI Taxonomy" id="236234"/>
    <lineage>
        <taxon>Eukaryota</taxon>
        <taxon>Fungi</taxon>
        <taxon>Dikarya</taxon>
        <taxon>Ascomycota</taxon>
        <taxon>Pezizomycotina</taxon>
        <taxon>Dothideomycetes</taxon>
        <taxon>Dothideomycetes incertae sedis</taxon>
        <taxon>Botryosphaeriales</taxon>
        <taxon>Botryosphaeriaceae</taxon>
        <taxon>Diplodia</taxon>
    </lineage>
</organism>
<feature type="compositionally biased region" description="Polar residues" evidence="1">
    <location>
        <begin position="45"/>
        <end position="55"/>
    </location>
</feature>
<dbReference type="RefSeq" id="XP_020134662.1">
    <property type="nucleotide sequence ID" value="XM_020274057.1"/>
</dbReference>
<evidence type="ECO:0000313" key="3">
    <source>
        <dbReference type="Proteomes" id="UP000183809"/>
    </source>
</evidence>
<feature type="compositionally biased region" description="Basic and acidic residues" evidence="1">
    <location>
        <begin position="128"/>
        <end position="140"/>
    </location>
</feature>
<protein>
    <submittedName>
        <fullName evidence="2">Pfs domain protein</fullName>
    </submittedName>
</protein>
<comment type="caution">
    <text evidence="2">The sequence shown here is derived from an EMBL/GenBank/DDBJ whole genome shotgun (WGS) entry which is preliminary data.</text>
</comment>
<feature type="compositionally biased region" description="Acidic residues" evidence="1">
    <location>
        <begin position="1110"/>
        <end position="1120"/>
    </location>
</feature>
<proteinExistence type="predicted"/>
<evidence type="ECO:0000313" key="2">
    <source>
        <dbReference type="EMBL" id="OJD39051.1"/>
    </source>
</evidence>